<sequence length="906" mass="100077">MGTSFGRGGATTFQQDLQNSDCIVIQGSNMAECHPVGFQWVMEAKRRGATVIHVDPRFTRTSALADAHVPLRAGSDIAFLGGLINYVLTNELDFREYVVEYTNAAAIVDQEFQDTEDLDGLFSGFDQESMTYNPLSWAYEGARATAAAGHRDMPKPEAGAAAAEEEAGAGAGEEAGSGGPPVPGKPERDPTLQHPRCVYQILKRHFSRYTPDVVEQICGVPKDQFLQVAHAVTRSSGRDKTTAWVYSVGWTQHTVGVQYIRTAAILQLLLGNIGRPGGGILALRGHASIQGSTDIPTLFNLLPGYIPMPHAHHDETLEEFVESDAGSTGFWGNMRAYAVSLLKAWWGPHATEDNDYCFGYLPRLTGDHGTYRTVLDQIAGKVQGYFVIGENPAVGSSNAKLQRLGLANLEWLVVRDLQMIETATFWQNAPELETGELETERIGTEVFFLPAASHTEKDGTFTNTQRLLQWHHKAVEPAGDRRSDLWFYYHLGRRIRQKLATSTDPRDRPVLELTWQYPTEGDHDEPSADAVLREISGVDADGNPLPGYTQLSDDGSTACGCWIYCGCYADGVNQTARRKPGSEQSWVAPEWAWAWPDNRRIIYNRASADPDGRPWSERKAYVWWDREQGRWTGHDTPDFEATKPPDFEPEPGAHAQHALAGTDAFIMQTDGKAWLYVPTGLLDGPLPTHYEPEESPVDNLLYGQRANPARRLYRHPANPYQPRGGDTFPYVFTTYRLTEHHTAGGMSRFLPYLSELQPEFFCEVSPELAAERDLEHGGWATIVTARTAVEARVLVTERMRPLRVQDRVVHQVGVPYHWGPNGISTGDAGNELLPAVLDPNVNIQESKASTCDVVPGRRPRGPDLQRLVADYRTRAGMSGSTDTATNGATTDSTTTDGAVMNRRTGA</sequence>
<feature type="compositionally biased region" description="Gly residues" evidence="7">
    <location>
        <begin position="169"/>
        <end position="179"/>
    </location>
</feature>
<feature type="compositionally biased region" description="Low complexity" evidence="7">
    <location>
        <begin position="878"/>
        <end position="898"/>
    </location>
</feature>
<dbReference type="GO" id="GO:0030313">
    <property type="term" value="C:cell envelope"/>
    <property type="evidence" value="ECO:0007669"/>
    <property type="project" value="UniProtKB-SubCell"/>
</dbReference>
<protein>
    <submittedName>
        <fullName evidence="10">Molybdopterin-dependent oxidoreductase</fullName>
    </submittedName>
</protein>
<accession>A0A6L9SBY8</accession>
<feature type="region of interest" description="Disordered" evidence="7">
    <location>
        <begin position="874"/>
        <end position="906"/>
    </location>
</feature>
<dbReference type="Gene3D" id="3.40.50.740">
    <property type="match status" value="1"/>
</dbReference>
<evidence type="ECO:0000256" key="3">
    <source>
        <dbReference type="ARBA" id="ARBA00010312"/>
    </source>
</evidence>
<dbReference type="GO" id="GO:0009061">
    <property type="term" value="P:anaerobic respiration"/>
    <property type="evidence" value="ECO:0007669"/>
    <property type="project" value="TreeGrafter"/>
</dbReference>
<evidence type="ECO:0000256" key="7">
    <source>
        <dbReference type="SAM" id="MobiDB-lite"/>
    </source>
</evidence>
<dbReference type="Proteomes" id="UP000475214">
    <property type="component" value="Unassembled WGS sequence"/>
</dbReference>
<dbReference type="EMBL" id="JAAGOA010000012">
    <property type="protein sequence ID" value="NEE02048.1"/>
    <property type="molecule type" value="Genomic_DNA"/>
</dbReference>
<keyword evidence="6" id="KW-0560">Oxidoreductase</keyword>
<keyword evidence="5" id="KW-0479">Metal-binding</keyword>
<evidence type="ECO:0000256" key="6">
    <source>
        <dbReference type="ARBA" id="ARBA00023002"/>
    </source>
</evidence>
<organism evidence="10 11">
    <name type="scientific">Phytoactinopolyspora halotolerans</name>
    <dbReference type="NCBI Taxonomy" id="1981512"/>
    <lineage>
        <taxon>Bacteria</taxon>
        <taxon>Bacillati</taxon>
        <taxon>Actinomycetota</taxon>
        <taxon>Actinomycetes</taxon>
        <taxon>Jiangellales</taxon>
        <taxon>Jiangellaceae</taxon>
        <taxon>Phytoactinopolyspora</taxon>
    </lineage>
</organism>
<dbReference type="InterPro" id="IPR009010">
    <property type="entry name" value="Asp_de-COase-like_dom_sf"/>
</dbReference>
<dbReference type="PANTHER" id="PTHR43598:SF1">
    <property type="entry name" value="FORMATE DEHYDROGENASE-O MAJOR SUBUNIT"/>
    <property type="match status" value="1"/>
</dbReference>
<evidence type="ECO:0000256" key="4">
    <source>
        <dbReference type="ARBA" id="ARBA00022485"/>
    </source>
</evidence>
<evidence type="ECO:0000256" key="1">
    <source>
        <dbReference type="ARBA" id="ARBA00001966"/>
    </source>
</evidence>
<feature type="region of interest" description="Disordered" evidence="7">
    <location>
        <begin position="148"/>
        <end position="192"/>
    </location>
</feature>
<dbReference type="GO" id="GO:0030151">
    <property type="term" value="F:molybdenum ion binding"/>
    <property type="evidence" value="ECO:0007669"/>
    <property type="project" value="TreeGrafter"/>
</dbReference>
<keyword evidence="4" id="KW-0411">Iron-sulfur</keyword>
<comment type="caution">
    <text evidence="10">The sequence shown here is derived from an EMBL/GenBank/DDBJ whole genome shotgun (WGS) entry which is preliminary data.</text>
</comment>
<gene>
    <name evidence="10" type="ORF">G1H10_17880</name>
</gene>
<dbReference type="GO" id="GO:0016491">
    <property type="term" value="F:oxidoreductase activity"/>
    <property type="evidence" value="ECO:0007669"/>
    <property type="project" value="UniProtKB-KW"/>
</dbReference>
<keyword evidence="4" id="KW-0408">Iron</keyword>
<reference evidence="10 11" key="1">
    <citation type="submission" date="2020-02" db="EMBL/GenBank/DDBJ databases">
        <authorList>
            <person name="Li X.-J."/>
            <person name="Han X.-M."/>
        </authorList>
    </citation>
    <scope>NUCLEOTIDE SEQUENCE [LARGE SCALE GENOMIC DNA]</scope>
    <source>
        <strain evidence="10 11">CCTCC AB 2017055</strain>
    </source>
</reference>
<dbReference type="SUPFAM" id="SSF53706">
    <property type="entry name" value="Formate dehydrogenase/DMSO reductase, domains 1-3"/>
    <property type="match status" value="1"/>
</dbReference>
<feature type="domain" description="Molybdopterin oxidoreductase" evidence="8">
    <location>
        <begin position="449"/>
        <end position="491"/>
    </location>
</feature>
<evidence type="ECO:0000313" key="10">
    <source>
        <dbReference type="EMBL" id="NEE02048.1"/>
    </source>
</evidence>
<feature type="domain" description="Molybdopterin oxidoreductase" evidence="8">
    <location>
        <begin position="15"/>
        <end position="423"/>
    </location>
</feature>
<comment type="similarity">
    <text evidence="3">Belongs to the prokaryotic molybdopterin-containing oxidoreductase family.</text>
</comment>
<evidence type="ECO:0000259" key="9">
    <source>
        <dbReference type="Pfam" id="PF01568"/>
    </source>
</evidence>
<dbReference type="Gene3D" id="3.40.228.10">
    <property type="entry name" value="Dimethylsulfoxide Reductase, domain 2"/>
    <property type="match status" value="2"/>
</dbReference>
<evidence type="ECO:0000256" key="2">
    <source>
        <dbReference type="ARBA" id="ARBA00004196"/>
    </source>
</evidence>
<dbReference type="PANTHER" id="PTHR43598">
    <property type="entry name" value="TUNGSTEN-CONTAINING FORMYLMETHANOFURAN DEHYDROGENASE 2 SUBUNIT B"/>
    <property type="match status" value="1"/>
</dbReference>
<proteinExistence type="inferred from homology"/>
<dbReference type="CDD" id="cd02792">
    <property type="entry name" value="MopB_CT_Formate-Dh-Na-like"/>
    <property type="match status" value="1"/>
</dbReference>
<dbReference type="AlphaFoldDB" id="A0A6L9SBY8"/>
<evidence type="ECO:0000256" key="5">
    <source>
        <dbReference type="ARBA" id="ARBA00022723"/>
    </source>
</evidence>
<dbReference type="InterPro" id="IPR048158">
    <property type="entry name" value="Formate_DH_Act"/>
</dbReference>
<dbReference type="GO" id="GO:0051539">
    <property type="term" value="F:4 iron, 4 sulfur cluster binding"/>
    <property type="evidence" value="ECO:0007669"/>
    <property type="project" value="UniProtKB-KW"/>
</dbReference>
<dbReference type="InterPro" id="IPR006656">
    <property type="entry name" value="Mopterin_OxRdtase"/>
</dbReference>
<dbReference type="GO" id="GO:0009055">
    <property type="term" value="F:electron transfer activity"/>
    <property type="evidence" value="ECO:0007669"/>
    <property type="project" value="TreeGrafter"/>
</dbReference>
<dbReference type="Gene3D" id="2.40.40.20">
    <property type="match status" value="1"/>
</dbReference>
<evidence type="ECO:0000313" key="11">
    <source>
        <dbReference type="Proteomes" id="UP000475214"/>
    </source>
</evidence>
<name>A0A6L9SBY8_9ACTN</name>
<dbReference type="InterPro" id="IPR006657">
    <property type="entry name" value="MoPterin_dinucl-bd_dom"/>
</dbReference>
<dbReference type="Pfam" id="PF01568">
    <property type="entry name" value="Molydop_binding"/>
    <property type="match status" value="1"/>
</dbReference>
<comment type="cofactor">
    <cofactor evidence="1">
        <name>[4Fe-4S] cluster</name>
        <dbReference type="ChEBI" id="CHEBI:49883"/>
    </cofactor>
</comment>
<keyword evidence="4" id="KW-0004">4Fe-4S</keyword>
<dbReference type="NCBIfam" id="NF041513">
    <property type="entry name" value="formate_DH_Act"/>
    <property type="match status" value="1"/>
</dbReference>
<evidence type="ECO:0000259" key="8">
    <source>
        <dbReference type="Pfam" id="PF00384"/>
    </source>
</evidence>
<dbReference type="Pfam" id="PF00384">
    <property type="entry name" value="Molybdopterin"/>
    <property type="match status" value="2"/>
</dbReference>
<dbReference type="SUPFAM" id="SSF50692">
    <property type="entry name" value="ADC-like"/>
    <property type="match status" value="1"/>
</dbReference>
<keyword evidence="11" id="KW-1185">Reference proteome</keyword>
<feature type="domain" description="Molybdopterin dinucleotide-binding" evidence="9">
    <location>
        <begin position="731"/>
        <end position="847"/>
    </location>
</feature>
<comment type="subcellular location">
    <subcellularLocation>
        <location evidence="2">Cell envelope</location>
    </subcellularLocation>
</comment>
<dbReference type="GO" id="GO:0043546">
    <property type="term" value="F:molybdopterin cofactor binding"/>
    <property type="evidence" value="ECO:0007669"/>
    <property type="project" value="InterPro"/>
</dbReference>